<name>A0A7M1B4K1_9BACT</name>
<sequence>MRIFTLFIFFSSFVFADTKILELFIGGDSIGTYMISDENGTLVSDETVEFGSCISNNISSFTESYEIIDDDKFYITPKKKCLETKELRFSQDDTHYFKKSSSIYLNYALARQNNLYSATLGSGLFTFDTLLYLQGRLQQQGTNSLENYFALKEFDEKKIKLGKIYATSGSFLTKGYTLNGVSFYQNTALVRNAKSFDYQLVINNRSTIEIYNNDKIVQKLTLDAGIYNLKELPITHFSNNIKIVMTDSFGNKKEIEVPFLYNSKILKEGFEDYSFSVGIDEQNTYQMAGYYRRGISKDFTAGFSFDSSNIALLLDYLTPLGKVGLHLDKKADTILEYSYSKKNFYLSATNTYKEQENDFRLESGFNFERWGNLSLKYHQNGEKIYGVDYSVTAAKNLNFTLNSSFNTTTDEYRVGAKLVWNFGYARKRFNLIASKTTYNDRDTKYLSASMPIIGNKGVGFESSYEEQEDNWGYKTNRSRLSLQAKYKNDFWINTQKINDEKATDYGVSGAVGCVFSQSINCGIGQNIYAESGFILNEHDLKYTPPYYNTTAHNKFNSTSITLKSGQGYWLDPSLYKSITGIITLNGKPYKENLFMLNGKEYFTGFGGEFWVDSFLGEMDQFAPKLKGATCSTQIMNIDEELYEVQINCMENEDE</sequence>
<protein>
    <submittedName>
        <fullName evidence="1">Fimbria/pilus outer membrane usher protein</fullName>
    </submittedName>
</protein>
<evidence type="ECO:0000313" key="2">
    <source>
        <dbReference type="Proteomes" id="UP000593719"/>
    </source>
</evidence>
<dbReference type="Proteomes" id="UP000593719">
    <property type="component" value="Chromosome"/>
</dbReference>
<dbReference type="AlphaFoldDB" id="A0A7M1B4K1"/>
<dbReference type="InterPro" id="IPR000015">
    <property type="entry name" value="Fimb_usher"/>
</dbReference>
<dbReference type="Gene3D" id="2.60.40.3110">
    <property type="match status" value="1"/>
</dbReference>
<dbReference type="GO" id="GO:0015473">
    <property type="term" value="F:fimbrial usher porin activity"/>
    <property type="evidence" value="ECO:0007669"/>
    <property type="project" value="InterPro"/>
</dbReference>
<dbReference type="PANTHER" id="PTHR30451:SF5">
    <property type="entry name" value="SLR0019 PROTEIN"/>
    <property type="match status" value="1"/>
</dbReference>
<dbReference type="EMBL" id="CP041235">
    <property type="protein sequence ID" value="QOP43638.1"/>
    <property type="molecule type" value="Genomic_DNA"/>
</dbReference>
<dbReference type="PANTHER" id="PTHR30451">
    <property type="entry name" value="OUTER MEMBRANE USHER PROTEIN"/>
    <property type="match status" value="1"/>
</dbReference>
<dbReference type="GO" id="GO:0009297">
    <property type="term" value="P:pilus assembly"/>
    <property type="evidence" value="ECO:0007669"/>
    <property type="project" value="InterPro"/>
</dbReference>
<reference evidence="1 2" key="1">
    <citation type="submission" date="2019-06" db="EMBL/GenBank/DDBJ databases">
        <title>Sulfurimonas gotlandica sp. nov., a chemoautotrophic and psychrotolerant epsilonproteobacterium isolated from a pelagic redoxcline, and an emended description of the genus Sulfurimonas.</title>
        <authorList>
            <person name="Wang S."/>
            <person name="Jiang L."/>
            <person name="Shao Z."/>
        </authorList>
    </citation>
    <scope>NUCLEOTIDE SEQUENCE [LARGE SCALE GENOMIC DNA]</scope>
    <source>
        <strain evidence="1 2">S2-6</strain>
    </source>
</reference>
<dbReference type="RefSeq" id="WP_193149766.1">
    <property type="nucleotide sequence ID" value="NZ_CP041235.1"/>
</dbReference>
<gene>
    <name evidence="1" type="ORF">FJR45_06610</name>
</gene>
<dbReference type="GO" id="GO:0009279">
    <property type="term" value="C:cell outer membrane"/>
    <property type="evidence" value="ECO:0007669"/>
    <property type="project" value="TreeGrafter"/>
</dbReference>
<evidence type="ECO:0000313" key="1">
    <source>
        <dbReference type="EMBL" id="QOP43638.1"/>
    </source>
</evidence>
<organism evidence="1 2">
    <name type="scientific">Sulfurimonas sediminis</name>
    <dbReference type="NCBI Taxonomy" id="2590020"/>
    <lineage>
        <taxon>Bacteria</taxon>
        <taxon>Pseudomonadati</taxon>
        <taxon>Campylobacterota</taxon>
        <taxon>Epsilonproteobacteria</taxon>
        <taxon>Campylobacterales</taxon>
        <taxon>Sulfurimonadaceae</taxon>
        <taxon>Sulfurimonas</taxon>
    </lineage>
</organism>
<accession>A0A7M1B4K1</accession>
<keyword evidence="2" id="KW-1185">Reference proteome</keyword>
<proteinExistence type="predicted"/>
<dbReference type="KEGG" id="ssei:FJR45_06610"/>